<dbReference type="InterPro" id="IPR003033">
    <property type="entry name" value="SCP2_sterol-bd_dom"/>
</dbReference>
<evidence type="ECO:0000313" key="4">
    <source>
        <dbReference type="Proteomes" id="UP001595791"/>
    </source>
</evidence>
<dbReference type="SUPFAM" id="SSF55718">
    <property type="entry name" value="SCP-like"/>
    <property type="match status" value="1"/>
</dbReference>
<protein>
    <recommendedName>
        <fullName evidence="1">Ubiquinone biosynthesis accessory factor UbiT</fullName>
    </recommendedName>
</protein>
<name>A0ABV8MPH4_9NEIS</name>
<dbReference type="HAMAP" id="MF_02231">
    <property type="entry name" value="UbiT"/>
    <property type="match status" value="1"/>
</dbReference>
<proteinExistence type="inferred from homology"/>
<dbReference type="Pfam" id="PF02036">
    <property type="entry name" value="SCP2"/>
    <property type="match status" value="1"/>
</dbReference>
<comment type="similarity">
    <text evidence="1">Belongs to the UbiT family.</text>
</comment>
<accession>A0ABV8MPH4</accession>
<dbReference type="InterPro" id="IPR016830">
    <property type="entry name" value="UbiT"/>
</dbReference>
<evidence type="ECO:0000259" key="2">
    <source>
        <dbReference type="Pfam" id="PF02036"/>
    </source>
</evidence>
<evidence type="ECO:0000313" key="3">
    <source>
        <dbReference type="EMBL" id="MFC4159038.1"/>
    </source>
</evidence>
<keyword evidence="4" id="KW-1185">Reference proteome</keyword>
<evidence type="ECO:0000256" key="1">
    <source>
        <dbReference type="HAMAP-Rule" id="MF_02231"/>
    </source>
</evidence>
<reference evidence="4" key="1">
    <citation type="journal article" date="2019" name="Int. J. Syst. Evol. Microbiol.">
        <title>The Global Catalogue of Microorganisms (GCM) 10K type strain sequencing project: providing services to taxonomists for standard genome sequencing and annotation.</title>
        <authorList>
            <consortium name="The Broad Institute Genomics Platform"/>
            <consortium name="The Broad Institute Genome Sequencing Center for Infectious Disease"/>
            <person name="Wu L."/>
            <person name="Ma J."/>
        </authorList>
    </citation>
    <scope>NUCLEOTIDE SEQUENCE [LARGE SCALE GENOMIC DNA]</scope>
    <source>
        <strain evidence="4">LMG 29894</strain>
    </source>
</reference>
<dbReference type="RefSeq" id="WP_378162355.1">
    <property type="nucleotide sequence ID" value="NZ_JBHSBU010000001.1"/>
</dbReference>
<dbReference type="EMBL" id="JBHSBU010000001">
    <property type="protein sequence ID" value="MFC4159038.1"/>
    <property type="molecule type" value="Genomic_DNA"/>
</dbReference>
<comment type="caution">
    <text evidence="3">The sequence shown here is derived from an EMBL/GenBank/DDBJ whole genome shotgun (WGS) entry which is preliminary data.</text>
</comment>
<gene>
    <name evidence="1" type="primary">ubiT</name>
    <name evidence="3" type="ORF">ACFOW7_06670</name>
</gene>
<keyword evidence="1" id="KW-0831">Ubiquinone biosynthesis</keyword>
<dbReference type="InterPro" id="IPR036527">
    <property type="entry name" value="SCP2_sterol-bd_dom_sf"/>
</dbReference>
<organism evidence="3 4">
    <name type="scientific">Chitinimonas lacunae</name>
    <dbReference type="NCBI Taxonomy" id="1963018"/>
    <lineage>
        <taxon>Bacteria</taxon>
        <taxon>Pseudomonadati</taxon>
        <taxon>Pseudomonadota</taxon>
        <taxon>Betaproteobacteria</taxon>
        <taxon>Neisseriales</taxon>
        <taxon>Chitinibacteraceae</taxon>
        <taxon>Chitinimonas</taxon>
    </lineage>
</organism>
<dbReference type="Proteomes" id="UP001595791">
    <property type="component" value="Unassembled WGS sequence"/>
</dbReference>
<feature type="domain" description="SCP2" evidence="2">
    <location>
        <begin position="46"/>
        <end position="125"/>
    </location>
</feature>
<sequence>MRSLPPFPPGLAKLGRRLPPALLSLHFTAGLALAQRCRWLEPPPELNGRRFAIDVSDLGLRCLFRCQDGQFRPYWGKTVDLELGAAAIDFFGLLRGEVDADTLFFQRRLRISGDTELGLLVKNWLDATERPAFLRSSPLS</sequence>
<comment type="function">
    <text evidence="1">Required for O(2)-independent ubiquinone (coenzyme Q) biosynthesis. Likely functions as an accessory factor.</text>
</comment>
<comment type="pathway">
    <text evidence="1">Cofactor biosynthesis; ubiquinone biosynthesis.</text>
</comment>